<dbReference type="Proteomes" id="UP000324800">
    <property type="component" value="Unassembled WGS sequence"/>
</dbReference>
<reference evidence="1 2" key="1">
    <citation type="submission" date="2019-03" db="EMBL/GenBank/DDBJ databases">
        <title>Single cell metagenomics reveals metabolic interactions within the superorganism composed of flagellate Streblomastix strix and complex community of Bacteroidetes bacteria on its surface.</title>
        <authorList>
            <person name="Treitli S.C."/>
            <person name="Kolisko M."/>
            <person name="Husnik F."/>
            <person name="Keeling P."/>
            <person name="Hampl V."/>
        </authorList>
    </citation>
    <scope>NUCLEOTIDE SEQUENCE [LARGE SCALE GENOMIC DNA]</scope>
    <source>
        <strain evidence="1">ST1C</strain>
    </source>
</reference>
<name>A0A5J4WSP7_9EUKA</name>
<proteinExistence type="predicted"/>
<sequence>MLRQASIHPQSFTQSRLKFYDQPVNQMTSDGQRYIRASLGARGNATCSMVQSCQVNRQITIPKISLALQLNLGVSPTTEITTPALARARVNFNALDNPQTDWTRTMQIGAEDALQPLNAVEHIKLWIDYSTACDPFQQITICKNYTKLWETSIQAREYAVIAANSQLFLCTYNSVSVSPLESVVRSR</sequence>
<gene>
    <name evidence="1" type="ORF">EZS28_006402</name>
</gene>
<dbReference type="AlphaFoldDB" id="A0A5J4WSP7"/>
<protein>
    <submittedName>
        <fullName evidence="1">Uncharacterized protein</fullName>
    </submittedName>
</protein>
<organism evidence="1 2">
    <name type="scientific">Streblomastix strix</name>
    <dbReference type="NCBI Taxonomy" id="222440"/>
    <lineage>
        <taxon>Eukaryota</taxon>
        <taxon>Metamonada</taxon>
        <taxon>Preaxostyla</taxon>
        <taxon>Oxymonadida</taxon>
        <taxon>Streblomastigidae</taxon>
        <taxon>Streblomastix</taxon>
    </lineage>
</organism>
<evidence type="ECO:0000313" key="2">
    <source>
        <dbReference type="Proteomes" id="UP000324800"/>
    </source>
</evidence>
<evidence type="ECO:0000313" key="1">
    <source>
        <dbReference type="EMBL" id="KAA6398074.1"/>
    </source>
</evidence>
<dbReference type="EMBL" id="SNRW01001039">
    <property type="protein sequence ID" value="KAA6398074.1"/>
    <property type="molecule type" value="Genomic_DNA"/>
</dbReference>
<accession>A0A5J4WSP7</accession>
<comment type="caution">
    <text evidence="1">The sequence shown here is derived from an EMBL/GenBank/DDBJ whole genome shotgun (WGS) entry which is preliminary data.</text>
</comment>